<gene>
    <name evidence="2" type="ORF">GCM10011591_15940</name>
</gene>
<protein>
    <submittedName>
        <fullName evidence="2">Uncharacterized protein</fullName>
    </submittedName>
</protein>
<dbReference type="EMBL" id="BMMW01000001">
    <property type="protein sequence ID" value="GGK45132.1"/>
    <property type="molecule type" value="Genomic_DNA"/>
</dbReference>
<dbReference type="Proteomes" id="UP000612956">
    <property type="component" value="Unassembled WGS sequence"/>
</dbReference>
<comment type="caution">
    <text evidence="2">The sequence shown here is derived from an EMBL/GenBank/DDBJ whole genome shotgun (WGS) entry which is preliminary data.</text>
</comment>
<reference evidence="2" key="2">
    <citation type="submission" date="2020-09" db="EMBL/GenBank/DDBJ databases">
        <authorList>
            <person name="Sun Q."/>
            <person name="Zhou Y."/>
        </authorList>
    </citation>
    <scope>NUCLEOTIDE SEQUENCE</scope>
    <source>
        <strain evidence="2">CGMCC 4.7278</strain>
    </source>
</reference>
<evidence type="ECO:0000256" key="1">
    <source>
        <dbReference type="SAM" id="Phobius"/>
    </source>
</evidence>
<evidence type="ECO:0000313" key="2">
    <source>
        <dbReference type="EMBL" id="GGK45132.1"/>
    </source>
</evidence>
<accession>A0A917QEL7</accession>
<feature type="transmembrane region" description="Helical" evidence="1">
    <location>
        <begin position="113"/>
        <end position="141"/>
    </location>
</feature>
<proteinExistence type="predicted"/>
<dbReference type="RefSeq" id="WP_188828091.1">
    <property type="nucleotide sequence ID" value="NZ_BMMW01000001.1"/>
</dbReference>
<sequence>MTIEFGAAAHPHALGARVRGACAASMSGALALGAHGLVAGGVLPSGTTVVLLAAVAALVGAVVSGFDLLSGRTGLAAVLLGGQLLGHTTMNWTSSAHHHASASPGLAMSLAHAAAAAVAAVLISGVTVAYRAVVTALVRVLPSRYRPPRIPDPLPLRLTYRTRAILRVLVAAPLPSRGPPALVSY</sequence>
<feature type="transmembrane region" description="Helical" evidence="1">
    <location>
        <begin position="75"/>
        <end position="93"/>
    </location>
</feature>
<reference evidence="2" key="1">
    <citation type="journal article" date="2014" name="Int. J. Syst. Evol. Microbiol.">
        <title>Complete genome sequence of Corynebacterium casei LMG S-19264T (=DSM 44701T), isolated from a smear-ripened cheese.</title>
        <authorList>
            <consortium name="US DOE Joint Genome Institute (JGI-PGF)"/>
            <person name="Walter F."/>
            <person name="Albersmeier A."/>
            <person name="Kalinowski J."/>
            <person name="Ruckert C."/>
        </authorList>
    </citation>
    <scope>NUCLEOTIDE SEQUENCE</scope>
    <source>
        <strain evidence="2">CGMCC 4.7278</strain>
    </source>
</reference>
<feature type="transmembrane region" description="Helical" evidence="1">
    <location>
        <begin position="49"/>
        <end position="68"/>
    </location>
</feature>
<evidence type="ECO:0000313" key="3">
    <source>
        <dbReference type="Proteomes" id="UP000612956"/>
    </source>
</evidence>
<keyword evidence="1" id="KW-0812">Transmembrane</keyword>
<keyword evidence="1" id="KW-0472">Membrane</keyword>
<keyword evidence="1" id="KW-1133">Transmembrane helix</keyword>
<organism evidence="2 3">
    <name type="scientific">Nocardia camponoti</name>
    <dbReference type="NCBI Taxonomy" id="1616106"/>
    <lineage>
        <taxon>Bacteria</taxon>
        <taxon>Bacillati</taxon>
        <taxon>Actinomycetota</taxon>
        <taxon>Actinomycetes</taxon>
        <taxon>Mycobacteriales</taxon>
        <taxon>Nocardiaceae</taxon>
        <taxon>Nocardia</taxon>
    </lineage>
</organism>
<dbReference type="AlphaFoldDB" id="A0A917QEL7"/>
<feature type="transmembrane region" description="Helical" evidence="1">
    <location>
        <begin position="21"/>
        <end position="43"/>
    </location>
</feature>
<name>A0A917QEL7_9NOCA</name>
<keyword evidence="3" id="KW-1185">Reference proteome</keyword>